<dbReference type="PANTHER" id="PTHR47810:SF1">
    <property type="entry name" value="DNA LIGASE B"/>
    <property type="match status" value="1"/>
</dbReference>
<accession>A0A848FBH0</accession>
<dbReference type="RefSeq" id="WP_169160437.1">
    <property type="nucleotide sequence ID" value="NZ_JABBFW010000006.1"/>
</dbReference>
<keyword evidence="2" id="KW-0235">DNA replication</keyword>
<evidence type="ECO:0000256" key="4">
    <source>
        <dbReference type="ARBA" id="ARBA00023204"/>
    </source>
</evidence>
<sequence length="296" mass="32258">MDEKALTRRRLLQLLPAWVTTGAGLPASARERGDDAAEPPPALLLAREAPDDIDPAGYLVSEKYDGVRALWDGQRLRFRSGAPVPAPQAFLSRLPPQPLDGELWLERGRFSTLAGLVKRQGAQAADWAGIRYQLFELPGAPGSFEERARALAALVADLDAPALRAVPQERVSDRAALQRKLREVVNAGGEGLMLHRADAPYVAGRSGLLLKLKPQQDAEGVVVAQRFGAEGRMRGLLVALRLRLPEGREFLLGSGFSEALRRDPPPLGSVVSYRHRGWSASGLPRFASFRRVEPGF</sequence>
<keyword evidence="7" id="KW-1185">Reference proteome</keyword>
<evidence type="ECO:0000256" key="2">
    <source>
        <dbReference type="ARBA" id="ARBA00022705"/>
    </source>
</evidence>
<dbReference type="AlphaFoldDB" id="A0A848FBH0"/>
<dbReference type="Gene3D" id="3.30.470.30">
    <property type="entry name" value="DNA ligase/mRNA capping enzyme"/>
    <property type="match status" value="1"/>
</dbReference>
<evidence type="ECO:0000259" key="5">
    <source>
        <dbReference type="Pfam" id="PF14743"/>
    </source>
</evidence>
<protein>
    <submittedName>
        <fullName evidence="6">DNA ligase</fullName>
    </submittedName>
</protein>
<evidence type="ECO:0000256" key="1">
    <source>
        <dbReference type="ARBA" id="ARBA00022598"/>
    </source>
</evidence>
<evidence type="ECO:0000313" key="6">
    <source>
        <dbReference type="EMBL" id="NML15540.1"/>
    </source>
</evidence>
<dbReference type="EMBL" id="JABBFW010000006">
    <property type="protein sequence ID" value="NML15540.1"/>
    <property type="molecule type" value="Genomic_DNA"/>
</dbReference>
<dbReference type="InterPro" id="IPR029319">
    <property type="entry name" value="DNA_ligase_OB"/>
</dbReference>
<name>A0A848FBH0_9BURK</name>
<evidence type="ECO:0000256" key="3">
    <source>
        <dbReference type="ARBA" id="ARBA00022763"/>
    </source>
</evidence>
<dbReference type="Gene3D" id="3.30.1490.70">
    <property type="match status" value="1"/>
</dbReference>
<comment type="caution">
    <text evidence="6">The sequence shown here is derived from an EMBL/GenBank/DDBJ whole genome shotgun (WGS) entry which is preliminary data.</text>
</comment>
<gene>
    <name evidence="6" type="ORF">HHL10_11230</name>
</gene>
<keyword evidence="4" id="KW-0234">DNA repair</keyword>
<dbReference type="Gene3D" id="2.40.50.140">
    <property type="entry name" value="Nucleic acid-binding proteins"/>
    <property type="match status" value="1"/>
</dbReference>
<dbReference type="CDD" id="cd07896">
    <property type="entry name" value="Adenylation_kDNA_ligase_like"/>
    <property type="match status" value="1"/>
</dbReference>
<dbReference type="InterPro" id="IPR012340">
    <property type="entry name" value="NA-bd_OB-fold"/>
</dbReference>
<dbReference type="CDD" id="cd08041">
    <property type="entry name" value="OBF_kDNA_ligase_like"/>
    <property type="match status" value="1"/>
</dbReference>
<feature type="domain" description="DNA ligase OB-like" evidence="5">
    <location>
        <begin position="230"/>
        <end position="292"/>
    </location>
</feature>
<dbReference type="SUPFAM" id="SSF50249">
    <property type="entry name" value="Nucleic acid-binding proteins"/>
    <property type="match status" value="1"/>
</dbReference>
<reference evidence="6 7" key="1">
    <citation type="submission" date="2020-04" db="EMBL/GenBank/DDBJ databases">
        <title>Azohydromonas sp. isolated from soil.</title>
        <authorList>
            <person name="Dahal R.H."/>
        </authorList>
    </citation>
    <scope>NUCLEOTIDE SEQUENCE [LARGE SCALE GENOMIC DNA]</scope>
    <source>
        <strain evidence="6 7">G-1-1-14</strain>
    </source>
</reference>
<dbReference type="SUPFAM" id="SSF56091">
    <property type="entry name" value="DNA ligase/mRNA capping enzyme, catalytic domain"/>
    <property type="match status" value="1"/>
</dbReference>
<dbReference type="Pfam" id="PF14743">
    <property type="entry name" value="DNA_ligase_OB_2"/>
    <property type="match status" value="1"/>
</dbReference>
<keyword evidence="1 6" id="KW-0436">Ligase</keyword>
<keyword evidence="3" id="KW-0227">DNA damage</keyword>
<dbReference type="GO" id="GO:0006260">
    <property type="term" value="P:DNA replication"/>
    <property type="evidence" value="ECO:0007669"/>
    <property type="project" value="UniProtKB-KW"/>
</dbReference>
<dbReference type="GO" id="GO:0016874">
    <property type="term" value="F:ligase activity"/>
    <property type="evidence" value="ECO:0007669"/>
    <property type="project" value="UniProtKB-KW"/>
</dbReference>
<proteinExistence type="predicted"/>
<dbReference type="PANTHER" id="PTHR47810">
    <property type="entry name" value="DNA LIGASE"/>
    <property type="match status" value="1"/>
</dbReference>
<evidence type="ECO:0000313" key="7">
    <source>
        <dbReference type="Proteomes" id="UP000574067"/>
    </source>
</evidence>
<dbReference type="NCBIfam" id="NF006592">
    <property type="entry name" value="PRK09125.1"/>
    <property type="match status" value="1"/>
</dbReference>
<dbReference type="Proteomes" id="UP000574067">
    <property type="component" value="Unassembled WGS sequence"/>
</dbReference>
<dbReference type="InterPro" id="IPR050326">
    <property type="entry name" value="NAD_dep_DNA_ligaseB"/>
</dbReference>
<dbReference type="GO" id="GO:0006281">
    <property type="term" value="P:DNA repair"/>
    <property type="evidence" value="ECO:0007669"/>
    <property type="project" value="UniProtKB-KW"/>
</dbReference>
<organism evidence="6 7">
    <name type="scientific">Azohydromonas caseinilytica</name>
    <dbReference type="NCBI Taxonomy" id="2728836"/>
    <lineage>
        <taxon>Bacteria</taxon>
        <taxon>Pseudomonadati</taxon>
        <taxon>Pseudomonadota</taxon>
        <taxon>Betaproteobacteria</taxon>
        <taxon>Burkholderiales</taxon>
        <taxon>Sphaerotilaceae</taxon>
        <taxon>Azohydromonas</taxon>
    </lineage>
</organism>